<gene>
    <name evidence="1" type="ORF">BT67DRAFT_376664</name>
</gene>
<dbReference type="EMBL" id="MU853405">
    <property type="protein sequence ID" value="KAK4135827.1"/>
    <property type="molecule type" value="Genomic_DNA"/>
</dbReference>
<evidence type="ECO:0000313" key="1">
    <source>
        <dbReference type="EMBL" id="KAK4135827.1"/>
    </source>
</evidence>
<name>A0AAN6UML1_9PEZI</name>
<keyword evidence="2" id="KW-1185">Reference proteome</keyword>
<reference evidence="1" key="2">
    <citation type="submission" date="2023-05" db="EMBL/GenBank/DDBJ databases">
        <authorList>
            <consortium name="Lawrence Berkeley National Laboratory"/>
            <person name="Steindorff A."/>
            <person name="Hensen N."/>
            <person name="Bonometti L."/>
            <person name="Westerberg I."/>
            <person name="Brannstrom I.O."/>
            <person name="Guillou S."/>
            <person name="Cros-Aarteil S."/>
            <person name="Calhoun S."/>
            <person name="Haridas S."/>
            <person name="Kuo A."/>
            <person name="Mondo S."/>
            <person name="Pangilinan J."/>
            <person name="Riley R."/>
            <person name="Labutti K."/>
            <person name="Andreopoulos B."/>
            <person name="Lipzen A."/>
            <person name="Chen C."/>
            <person name="Yanf M."/>
            <person name="Daum C."/>
            <person name="Ng V."/>
            <person name="Clum A."/>
            <person name="Ohm R."/>
            <person name="Martin F."/>
            <person name="Silar P."/>
            <person name="Natvig D."/>
            <person name="Lalanne C."/>
            <person name="Gautier V."/>
            <person name="Ament-Velasquez S.L."/>
            <person name="Kruys A."/>
            <person name="Hutchinson M.I."/>
            <person name="Powell A.J."/>
            <person name="Barry K."/>
            <person name="Miller A.N."/>
            <person name="Grigoriev I.V."/>
            <person name="Debuchy R."/>
            <person name="Gladieux P."/>
            <person name="Thoren M.H."/>
            <person name="Johannesson H."/>
        </authorList>
    </citation>
    <scope>NUCLEOTIDE SEQUENCE</scope>
    <source>
        <strain evidence="1">CBS 123565</strain>
    </source>
</reference>
<dbReference type="AlphaFoldDB" id="A0AAN6UML1"/>
<dbReference type="Pfam" id="PF04402">
    <property type="entry name" value="SIMPL"/>
    <property type="match status" value="1"/>
</dbReference>
<dbReference type="GO" id="GO:0006974">
    <property type="term" value="P:DNA damage response"/>
    <property type="evidence" value="ECO:0007669"/>
    <property type="project" value="TreeGrafter"/>
</dbReference>
<proteinExistence type="predicted"/>
<dbReference type="PANTHER" id="PTHR34387:SF1">
    <property type="entry name" value="PERIPLASMIC IMMUNOGENIC PROTEIN"/>
    <property type="match status" value="1"/>
</dbReference>
<sequence>MLPQLEIHVDGKGSCFRTAERGYLRLRIASTSTDQAQALSDAQTAVAKINLVIRALAPKTDDGLPRPDAAVAGFSATPLSTASQHQRDPQHRPLLALPREHTVGASAEIIFRDMARLAAVSAELAAMPHVSVAETEWRLTDATRALLERDARLQAVRAAVRKAGDYAGVVGRRVAAVEIRDQPMVMQQLQQQQQRSGSAAGGMSMASGGGAEALALEPKTITVSAHVSAKFVSVDGDGGRVEAVQCD</sequence>
<evidence type="ECO:0000313" key="2">
    <source>
        <dbReference type="Proteomes" id="UP001304895"/>
    </source>
</evidence>
<comment type="caution">
    <text evidence="1">The sequence shown here is derived from an EMBL/GenBank/DDBJ whole genome shotgun (WGS) entry which is preliminary data.</text>
</comment>
<protein>
    <submittedName>
        <fullName evidence="1">Uncharacterized protein</fullName>
    </submittedName>
</protein>
<dbReference type="InterPro" id="IPR052022">
    <property type="entry name" value="26kDa_periplasmic_antigen"/>
</dbReference>
<dbReference type="Gene3D" id="3.30.70.2970">
    <property type="entry name" value="Protein of unknown function (DUF541), domain 2"/>
    <property type="match status" value="1"/>
</dbReference>
<dbReference type="Gene3D" id="3.30.110.170">
    <property type="entry name" value="Protein of unknown function (DUF541), domain 1"/>
    <property type="match status" value="1"/>
</dbReference>
<accession>A0AAN6UML1</accession>
<organism evidence="1 2">
    <name type="scientific">Trichocladium antarcticum</name>
    <dbReference type="NCBI Taxonomy" id="1450529"/>
    <lineage>
        <taxon>Eukaryota</taxon>
        <taxon>Fungi</taxon>
        <taxon>Dikarya</taxon>
        <taxon>Ascomycota</taxon>
        <taxon>Pezizomycotina</taxon>
        <taxon>Sordariomycetes</taxon>
        <taxon>Sordariomycetidae</taxon>
        <taxon>Sordariales</taxon>
        <taxon>Chaetomiaceae</taxon>
        <taxon>Trichocladium</taxon>
    </lineage>
</organism>
<dbReference type="InterPro" id="IPR007497">
    <property type="entry name" value="SIMPL/DUF541"/>
</dbReference>
<reference evidence="1" key="1">
    <citation type="journal article" date="2023" name="Mol. Phylogenet. Evol.">
        <title>Genome-scale phylogeny and comparative genomics of the fungal order Sordariales.</title>
        <authorList>
            <person name="Hensen N."/>
            <person name="Bonometti L."/>
            <person name="Westerberg I."/>
            <person name="Brannstrom I.O."/>
            <person name="Guillou S."/>
            <person name="Cros-Aarteil S."/>
            <person name="Calhoun S."/>
            <person name="Haridas S."/>
            <person name="Kuo A."/>
            <person name="Mondo S."/>
            <person name="Pangilinan J."/>
            <person name="Riley R."/>
            <person name="LaButti K."/>
            <person name="Andreopoulos B."/>
            <person name="Lipzen A."/>
            <person name="Chen C."/>
            <person name="Yan M."/>
            <person name="Daum C."/>
            <person name="Ng V."/>
            <person name="Clum A."/>
            <person name="Steindorff A."/>
            <person name="Ohm R.A."/>
            <person name="Martin F."/>
            <person name="Silar P."/>
            <person name="Natvig D.O."/>
            <person name="Lalanne C."/>
            <person name="Gautier V."/>
            <person name="Ament-Velasquez S.L."/>
            <person name="Kruys A."/>
            <person name="Hutchinson M.I."/>
            <person name="Powell A.J."/>
            <person name="Barry K."/>
            <person name="Miller A.N."/>
            <person name="Grigoriev I.V."/>
            <person name="Debuchy R."/>
            <person name="Gladieux P."/>
            <person name="Hiltunen Thoren M."/>
            <person name="Johannesson H."/>
        </authorList>
    </citation>
    <scope>NUCLEOTIDE SEQUENCE</scope>
    <source>
        <strain evidence="1">CBS 123565</strain>
    </source>
</reference>
<dbReference type="PANTHER" id="PTHR34387">
    <property type="entry name" value="SLR1258 PROTEIN"/>
    <property type="match status" value="1"/>
</dbReference>
<dbReference type="Proteomes" id="UP001304895">
    <property type="component" value="Unassembled WGS sequence"/>
</dbReference>